<dbReference type="InterPro" id="IPR036271">
    <property type="entry name" value="Tet_transcr_reg_TetR-rel_C_sf"/>
</dbReference>
<dbReference type="STRING" id="588581.Cpap_1869"/>
<dbReference type="AlphaFoldDB" id="F1TE47"/>
<evidence type="ECO:0000256" key="2">
    <source>
        <dbReference type="PROSITE-ProRule" id="PRU00335"/>
    </source>
</evidence>
<evidence type="ECO:0000313" key="5">
    <source>
        <dbReference type="Proteomes" id="UP000003860"/>
    </source>
</evidence>
<feature type="domain" description="HTH tetR-type" evidence="3">
    <location>
        <begin position="22"/>
        <end position="81"/>
    </location>
</feature>
<evidence type="ECO:0000259" key="3">
    <source>
        <dbReference type="PROSITE" id="PS50977"/>
    </source>
</evidence>
<protein>
    <submittedName>
        <fullName evidence="4">Regulatory protein TetR</fullName>
    </submittedName>
</protein>
<dbReference type="InterPro" id="IPR001647">
    <property type="entry name" value="HTH_TetR"/>
</dbReference>
<dbReference type="PANTHER" id="PTHR43479:SF11">
    <property type="entry name" value="ACREF_ENVCD OPERON REPRESSOR-RELATED"/>
    <property type="match status" value="1"/>
</dbReference>
<dbReference type="PROSITE" id="PS50977">
    <property type="entry name" value="HTH_TETR_2"/>
    <property type="match status" value="1"/>
</dbReference>
<dbReference type="Pfam" id="PF17932">
    <property type="entry name" value="TetR_C_24"/>
    <property type="match status" value="1"/>
</dbReference>
<dbReference type="InterPro" id="IPR041490">
    <property type="entry name" value="KstR2_TetR_C"/>
</dbReference>
<dbReference type="EMBL" id="ACXX02000008">
    <property type="protein sequence ID" value="EGD47287.1"/>
    <property type="molecule type" value="Genomic_DNA"/>
</dbReference>
<organism evidence="4 5">
    <name type="scientific">Ruminiclostridium papyrosolvens DSM 2782</name>
    <dbReference type="NCBI Taxonomy" id="588581"/>
    <lineage>
        <taxon>Bacteria</taxon>
        <taxon>Bacillati</taxon>
        <taxon>Bacillota</taxon>
        <taxon>Clostridia</taxon>
        <taxon>Eubacteriales</taxon>
        <taxon>Oscillospiraceae</taxon>
        <taxon>Ruminiclostridium</taxon>
    </lineage>
</organism>
<dbReference type="InterPro" id="IPR050624">
    <property type="entry name" value="HTH-type_Tx_Regulator"/>
</dbReference>
<comment type="caution">
    <text evidence="4">The sequence shown here is derived from an EMBL/GenBank/DDBJ whole genome shotgun (WGS) entry which is preliminary data.</text>
</comment>
<proteinExistence type="predicted"/>
<reference evidence="4" key="2">
    <citation type="submission" date="2011-01" db="EMBL/GenBank/DDBJ databases">
        <title>The Non-contiguous Finished genome of Clostridium papyrosolvens.</title>
        <authorList>
            <person name="Lucas S."/>
            <person name="Copeland A."/>
            <person name="Lapidus A."/>
            <person name="Cheng J.-F."/>
            <person name="Goodwin L."/>
            <person name="Pitluck S."/>
            <person name="Misra M."/>
            <person name="Chertkov O."/>
            <person name="Detter J.C."/>
            <person name="Han C."/>
            <person name="Tapia R."/>
            <person name="Land M."/>
            <person name="Hauser L."/>
            <person name="Kyrpides N."/>
            <person name="Ivanova N."/>
            <person name="Pagani I."/>
            <person name="Mouttaki H."/>
            <person name="He Z."/>
            <person name="Zhou J."/>
            <person name="Hemme C.L."/>
            <person name="Woyke T."/>
        </authorList>
    </citation>
    <scope>NUCLEOTIDE SEQUENCE [LARGE SCALE GENOMIC DNA]</scope>
    <source>
        <strain evidence="4">DSM 2782</strain>
    </source>
</reference>
<reference evidence="4" key="1">
    <citation type="submission" date="2009-07" db="EMBL/GenBank/DDBJ databases">
        <authorList>
            <consortium name="US DOE Joint Genome Institute (JGI-PGF)"/>
            <person name="Lucas S."/>
            <person name="Copeland A."/>
            <person name="Lapidus A."/>
            <person name="Glavina del Rio T."/>
            <person name="Tice H."/>
            <person name="Bruce D."/>
            <person name="Goodwin L."/>
            <person name="Pitluck S."/>
            <person name="Larimer F."/>
            <person name="Land M.L."/>
            <person name="Mouttaki H."/>
            <person name="He Z."/>
            <person name="Zhou J."/>
            <person name="Hemme C.L."/>
        </authorList>
    </citation>
    <scope>NUCLEOTIDE SEQUENCE</scope>
    <source>
        <strain evidence="4">DSM 2782</strain>
    </source>
</reference>
<dbReference type="Gene3D" id="1.10.357.10">
    <property type="entry name" value="Tetracycline Repressor, domain 2"/>
    <property type="match status" value="1"/>
</dbReference>
<dbReference type="InterPro" id="IPR009057">
    <property type="entry name" value="Homeodomain-like_sf"/>
</dbReference>
<dbReference type="Proteomes" id="UP000003860">
    <property type="component" value="Unassembled WGS sequence"/>
</dbReference>
<keyword evidence="1 2" id="KW-0238">DNA-binding</keyword>
<dbReference type="eggNOG" id="COG1309">
    <property type="taxonomic scope" value="Bacteria"/>
</dbReference>
<gene>
    <name evidence="4" type="ORF">Cpap_1869</name>
</gene>
<dbReference type="PANTHER" id="PTHR43479">
    <property type="entry name" value="ACREF/ENVCD OPERON REPRESSOR-RELATED"/>
    <property type="match status" value="1"/>
</dbReference>
<dbReference type="PRINTS" id="PR00455">
    <property type="entry name" value="HTHTETR"/>
</dbReference>
<dbReference type="Pfam" id="PF00440">
    <property type="entry name" value="TetR_N"/>
    <property type="match status" value="1"/>
</dbReference>
<dbReference type="SUPFAM" id="SSF46689">
    <property type="entry name" value="Homeodomain-like"/>
    <property type="match status" value="1"/>
</dbReference>
<feature type="DNA-binding region" description="H-T-H motif" evidence="2">
    <location>
        <begin position="44"/>
        <end position="63"/>
    </location>
</feature>
<accession>F1TE47</accession>
<sequence length="205" mass="23359">MCILIELEVIELSQTKRQEQKELTRQRIMNTAFRIYAVNGFSTPTNIIAQEAGVSHGAIFVHFPTKEVLQLHVLERFAKEVLKKLHGLSTTSEDISELLHAHINVLHKYEEFYKKMILEIASLPNEAREIIISLQSAMSWHFSTVIEQGQKAGLIKKIPLHMLFNTWIAILHYYLQNADLFAPGASVLDCCGDELINTFVTLISQ</sequence>
<dbReference type="SUPFAM" id="SSF48498">
    <property type="entry name" value="Tetracyclin repressor-like, C-terminal domain"/>
    <property type="match status" value="1"/>
</dbReference>
<name>F1TE47_9FIRM</name>
<evidence type="ECO:0000256" key="1">
    <source>
        <dbReference type="ARBA" id="ARBA00023125"/>
    </source>
</evidence>
<dbReference type="GO" id="GO:0003677">
    <property type="term" value="F:DNA binding"/>
    <property type="evidence" value="ECO:0007669"/>
    <property type="project" value="UniProtKB-UniRule"/>
</dbReference>
<keyword evidence="5" id="KW-1185">Reference proteome</keyword>
<evidence type="ECO:0000313" key="4">
    <source>
        <dbReference type="EMBL" id="EGD47287.1"/>
    </source>
</evidence>